<keyword evidence="3" id="KW-1185">Reference proteome</keyword>
<feature type="region of interest" description="Disordered" evidence="1">
    <location>
        <begin position="1"/>
        <end position="27"/>
    </location>
</feature>
<organism evidence="2 3">
    <name type="scientific">Peronospora destructor</name>
    <dbReference type="NCBI Taxonomy" id="86335"/>
    <lineage>
        <taxon>Eukaryota</taxon>
        <taxon>Sar</taxon>
        <taxon>Stramenopiles</taxon>
        <taxon>Oomycota</taxon>
        <taxon>Peronosporomycetes</taxon>
        <taxon>Peronosporales</taxon>
        <taxon>Peronosporaceae</taxon>
        <taxon>Peronospora</taxon>
    </lineage>
</organism>
<accession>A0AAV0TUC6</accession>
<evidence type="ECO:0000256" key="1">
    <source>
        <dbReference type="SAM" id="MobiDB-lite"/>
    </source>
</evidence>
<evidence type="ECO:0000313" key="2">
    <source>
        <dbReference type="EMBL" id="CAI5725935.1"/>
    </source>
</evidence>
<reference evidence="2" key="1">
    <citation type="submission" date="2022-12" db="EMBL/GenBank/DDBJ databases">
        <authorList>
            <person name="Webb A."/>
        </authorList>
    </citation>
    <scope>NUCLEOTIDE SEQUENCE</scope>
    <source>
        <strain evidence="2">Pd1</strain>
    </source>
</reference>
<sequence length="196" mass="21060">MSPTTGSNGGPSAPTPVSFDDSHERAAASPVVVQGAPTAHETSDDVNARILATLINLQARMAQMEVLQQKLDEGERMMGAIESGMFRSALANGRGGAPLHIDALGQSSVRPRTGQGCASMLQHGAGQDAAQPEWRAPQAAAPVRAPYSSSEYAAAQDYARRMEPDAQRAMRVPDERQHRLTIRKFDGCGSKHWHYK</sequence>
<dbReference type="AlphaFoldDB" id="A0AAV0TUC6"/>
<dbReference type="Proteomes" id="UP001162029">
    <property type="component" value="Unassembled WGS sequence"/>
</dbReference>
<name>A0AAV0TUC6_9STRA</name>
<proteinExistence type="predicted"/>
<dbReference type="EMBL" id="CANTFM010000588">
    <property type="protein sequence ID" value="CAI5725935.1"/>
    <property type="molecule type" value="Genomic_DNA"/>
</dbReference>
<evidence type="ECO:0000313" key="3">
    <source>
        <dbReference type="Proteomes" id="UP001162029"/>
    </source>
</evidence>
<comment type="caution">
    <text evidence="2">The sequence shown here is derived from an EMBL/GenBank/DDBJ whole genome shotgun (WGS) entry which is preliminary data.</text>
</comment>
<gene>
    <name evidence="2" type="ORF">PDE001_LOCUS3462</name>
</gene>
<protein>
    <submittedName>
        <fullName evidence="2">Uncharacterized protein</fullName>
    </submittedName>
</protein>